<dbReference type="Gene3D" id="3.40.640.10">
    <property type="entry name" value="Type I PLP-dependent aspartate aminotransferase-like (Major domain)"/>
    <property type="match status" value="1"/>
</dbReference>
<dbReference type="InterPro" id="IPR010164">
    <property type="entry name" value="Orn_aminotrans"/>
</dbReference>
<evidence type="ECO:0000256" key="5">
    <source>
        <dbReference type="ARBA" id="ARBA00022650"/>
    </source>
</evidence>
<reference evidence="9 10" key="1">
    <citation type="submission" date="2019-10" db="EMBL/GenBank/DDBJ databases">
        <title>Genomic analysis of Raineyella sp. CBA3103.</title>
        <authorList>
            <person name="Roh S.W."/>
        </authorList>
    </citation>
    <scope>NUCLEOTIDE SEQUENCE [LARGE SCALE GENOMIC DNA]</scope>
    <source>
        <strain evidence="9 10">CBA3103</strain>
    </source>
</reference>
<keyword evidence="10" id="KW-1185">Reference proteome</keyword>
<proteinExistence type="predicted"/>
<keyword evidence="5" id="KW-0028">Amino-acid biosynthesis</keyword>
<dbReference type="PANTHER" id="PTHR11986:SF18">
    <property type="entry name" value="ORNITHINE AMINOTRANSFERASE, MITOCHONDRIAL"/>
    <property type="match status" value="1"/>
</dbReference>
<dbReference type="GO" id="GO:0030170">
    <property type="term" value="F:pyridoxal phosphate binding"/>
    <property type="evidence" value="ECO:0007669"/>
    <property type="project" value="InterPro"/>
</dbReference>
<evidence type="ECO:0000256" key="4">
    <source>
        <dbReference type="ARBA" id="ARBA00022576"/>
    </source>
</evidence>
<dbReference type="GO" id="GO:0055129">
    <property type="term" value="P:L-proline biosynthetic process"/>
    <property type="evidence" value="ECO:0007669"/>
    <property type="project" value="UniProtKB-UniPathway"/>
</dbReference>
<gene>
    <name evidence="9" type="primary">rocD</name>
    <name evidence="9" type="ORF">Rai3103_11035</name>
</gene>
<protein>
    <recommendedName>
        <fullName evidence="3">ornithine aminotransferase</fullName>
        <ecNumber evidence="3">2.6.1.13</ecNumber>
    </recommendedName>
    <alternativeName>
        <fullName evidence="8">Ornithine--oxo-acid aminotransferase</fullName>
    </alternativeName>
</protein>
<dbReference type="GO" id="GO:0004587">
    <property type="term" value="F:ornithine aminotransferase activity"/>
    <property type="evidence" value="ECO:0007669"/>
    <property type="project" value="UniProtKB-EC"/>
</dbReference>
<dbReference type="PANTHER" id="PTHR11986">
    <property type="entry name" value="AMINOTRANSFERASE CLASS III"/>
    <property type="match status" value="1"/>
</dbReference>
<dbReference type="InterPro" id="IPR015424">
    <property type="entry name" value="PyrdxlP-dep_Trfase"/>
</dbReference>
<evidence type="ECO:0000256" key="6">
    <source>
        <dbReference type="ARBA" id="ARBA00022679"/>
    </source>
</evidence>
<dbReference type="NCBIfam" id="NF045659">
    <property type="entry name" value="DiMArgaseDdahMtb"/>
    <property type="match status" value="1"/>
</dbReference>
<dbReference type="FunFam" id="3.40.640.10:FF:000011">
    <property type="entry name" value="Ornithine aminotransferase"/>
    <property type="match status" value="1"/>
</dbReference>
<dbReference type="KEGG" id="rain:Rai3103_11035"/>
<dbReference type="InterPro" id="IPR015422">
    <property type="entry name" value="PyrdxlP-dep_Trfase_small"/>
</dbReference>
<evidence type="ECO:0000313" key="9">
    <source>
        <dbReference type="EMBL" id="QGF24121.1"/>
    </source>
</evidence>
<evidence type="ECO:0000256" key="7">
    <source>
        <dbReference type="ARBA" id="ARBA00022898"/>
    </source>
</evidence>
<comment type="cofactor">
    <cofactor evidence="1">
        <name>pyridoxal 5'-phosphate</name>
        <dbReference type="ChEBI" id="CHEBI:597326"/>
    </cofactor>
</comment>
<name>A0A5Q2FCK5_9ACTN</name>
<dbReference type="InterPro" id="IPR015421">
    <property type="entry name" value="PyrdxlP-dep_Trfase_major"/>
</dbReference>
<dbReference type="InterPro" id="IPR050103">
    <property type="entry name" value="Class-III_PLP-dep_AT"/>
</dbReference>
<dbReference type="InterPro" id="IPR005814">
    <property type="entry name" value="Aminotrans_3"/>
</dbReference>
<organism evidence="9 10">
    <name type="scientific">Raineyella fluvialis</name>
    <dbReference type="NCBI Taxonomy" id="2662261"/>
    <lineage>
        <taxon>Bacteria</taxon>
        <taxon>Bacillati</taxon>
        <taxon>Actinomycetota</taxon>
        <taxon>Actinomycetes</taxon>
        <taxon>Propionibacteriales</taxon>
        <taxon>Propionibacteriaceae</taxon>
        <taxon>Raineyella</taxon>
    </lineage>
</organism>
<evidence type="ECO:0000313" key="10">
    <source>
        <dbReference type="Proteomes" id="UP000386847"/>
    </source>
</evidence>
<dbReference type="Gene3D" id="3.90.1150.10">
    <property type="entry name" value="Aspartate Aminotransferase, domain 1"/>
    <property type="match status" value="1"/>
</dbReference>
<keyword evidence="7" id="KW-0663">Pyridoxal phosphate</keyword>
<dbReference type="EC" id="2.6.1.13" evidence="3"/>
<dbReference type="InterPro" id="IPR049704">
    <property type="entry name" value="Aminotrans_3_PPA_site"/>
</dbReference>
<dbReference type="GO" id="GO:0042802">
    <property type="term" value="F:identical protein binding"/>
    <property type="evidence" value="ECO:0007669"/>
    <property type="project" value="TreeGrafter"/>
</dbReference>
<dbReference type="PROSITE" id="PS00600">
    <property type="entry name" value="AA_TRANSFER_CLASS_3"/>
    <property type="match status" value="1"/>
</dbReference>
<dbReference type="EMBL" id="CP045725">
    <property type="protein sequence ID" value="QGF24121.1"/>
    <property type="molecule type" value="Genomic_DNA"/>
</dbReference>
<sequence>MPSLWPTVNTPPVNTLGSGVLVSPLLRGWAAGRSAAGPQDSVRHQFSVRREMSSEDRIQQHRRYLMCRPDHFTLSYEINPWMHLAHPIDMSRAMRQWQALRDTYVRLGHEVELIDPIPGLNDMVYVANGGLVIGGVALGAKFSVSERRGEELPFREWFAAHGYDVVEPVAMQEGEGDLMLVGETILAGYGFRSQLDSHAEVAGVFGLEVVSLRLVNPFYYHLDTALCVLDPVQGPGGVDLANIAYLPSAFDERSQAELVERFPDAIRVPASVPETLEVNAVSDGRNVVLSPHSDSFVAQLRERGYHPVPVDVSELHLGGAGSNVALWNCEEQTMSTMTNPDTPTAHFIHEEGEHLAHNYDPLPVVVSTAEDVWVTDVEGRRYLDLLSAYSALNFGHRHPELVKAAVDQLGRLTLTSRAFHNDRLGAFATALAELCGKDMVLPMNTGAEAVETGIKAARAWAYRVKGVPADAARIIVAAGNFHGRTTTIVGFSDDPVTRDGFGPFTPGFVTVPYGDATAIEAAIDANTAAVLIEPIQGEAGVIIPPQGYLRAVRELCTQHNVLLIADEIQSGLGRTGTTFACDREGVVPDLYLLGKALGGGILPVSAVVGDRDVLGVFGPGEHGSTFGGNPIAAAVGLRVVELLRTGEFQERATTLGEHLKGLLDDLLGRGLTEVRVAGLWAGLDVEPSRGTGRQVAERLLARGVLVKDTHAQTIRIAPPLTIQVSDLDWAVDQLKLVLQRH</sequence>
<keyword evidence="6 9" id="KW-0808">Transferase</keyword>
<dbReference type="UniPathway" id="UPA00098">
    <property type="reaction ID" value="UER00358"/>
</dbReference>
<dbReference type="Pfam" id="PF00202">
    <property type="entry name" value="Aminotran_3"/>
    <property type="match status" value="1"/>
</dbReference>
<dbReference type="Gene3D" id="3.75.10.10">
    <property type="entry name" value="L-arginine/glycine Amidinotransferase, Chain A"/>
    <property type="match status" value="1"/>
</dbReference>
<comment type="pathway">
    <text evidence="2">Amino-acid biosynthesis; L-proline biosynthesis; L-glutamate 5-semialdehyde from L-ornithine: step 1/1.</text>
</comment>
<keyword evidence="4 9" id="KW-0032">Aminotransferase</keyword>
<dbReference type="SUPFAM" id="SSF55909">
    <property type="entry name" value="Pentein"/>
    <property type="match status" value="1"/>
</dbReference>
<dbReference type="AlphaFoldDB" id="A0A5Q2FCK5"/>
<accession>A0A5Q2FCK5</accession>
<evidence type="ECO:0000256" key="1">
    <source>
        <dbReference type="ARBA" id="ARBA00001933"/>
    </source>
</evidence>
<dbReference type="CDD" id="cd00610">
    <property type="entry name" value="OAT_like"/>
    <property type="match status" value="1"/>
</dbReference>
<dbReference type="SUPFAM" id="SSF53383">
    <property type="entry name" value="PLP-dependent transferases"/>
    <property type="match status" value="1"/>
</dbReference>
<evidence type="ECO:0000256" key="8">
    <source>
        <dbReference type="ARBA" id="ARBA00030587"/>
    </source>
</evidence>
<evidence type="ECO:0000256" key="2">
    <source>
        <dbReference type="ARBA" id="ARBA00004998"/>
    </source>
</evidence>
<dbReference type="NCBIfam" id="TIGR01885">
    <property type="entry name" value="Orn_aminotrans"/>
    <property type="match status" value="1"/>
</dbReference>
<keyword evidence="5" id="KW-0641">Proline biosynthesis</keyword>
<evidence type="ECO:0000256" key="3">
    <source>
        <dbReference type="ARBA" id="ARBA00012924"/>
    </source>
</evidence>
<dbReference type="Proteomes" id="UP000386847">
    <property type="component" value="Chromosome"/>
</dbReference>